<keyword evidence="2" id="KW-0808">Transferase</keyword>
<comment type="caution">
    <text evidence="2">The sequence shown here is derived from an EMBL/GenBank/DDBJ whole genome shotgun (WGS) entry which is preliminary data.</text>
</comment>
<dbReference type="PROSITE" id="PS51186">
    <property type="entry name" value="GNAT"/>
    <property type="match status" value="1"/>
</dbReference>
<keyword evidence="3" id="KW-1185">Reference proteome</keyword>
<feature type="domain" description="N-acetyltransferase" evidence="1">
    <location>
        <begin position="2"/>
        <end position="185"/>
    </location>
</feature>
<dbReference type="SUPFAM" id="SSF55729">
    <property type="entry name" value="Acyl-CoA N-acyltransferases (Nat)"/>
    <property type="match status" value="1"/>
</dbReference>
<dbReference type="Proteomes" id="UP001195903">
    <property type="component" value="Unassembled WGS sequence"/>
</dbReference>
<dbReference type="Pfam" id="PF00583">
    <property type="entry name" value="Acetyltransf_1"/>
    <property type="match status" value="1"/>
</dbReference>
<dbReference type="RefSeq" id="WP_214507170.1">
    <property type="nucleotide sequence ID" value="NZ_JAHEPS010000003.1"/>
</dbReference>
<dbReference type="EC" id="2.3.1.-" evidence="2"/>
<sequence>MIRLEKMTESTRALAQLLEVAPEQLRFVGTMDEILAIAGGAIVPVLVWHHPDVNQDDTGNTAADASADATTNSSAADASAEVVGFFLLDKEYDREHEFANASDLGFRAFLIDVRHQGKGFGKAALKALPTFVQTRYPQFQRLVLTVNLNNTLARDLYLKSNFIDSNSHYLGGSAGPQHIFYLPLG</sequence>
<dbReference type="InterPro" id="IPR016181">
    <property type="entry name" value="Acyl_CoA_acyltransferase"/>
</dbReference>
<reference evidence="2 3" key="1">
    <citation type="submission" date="2021-05" db="EMBL/GenBank/DDBJ databases">
        <title>Shewanella sp. JM162201.</title>
        <authorList>
            <person name="Xu S."/>
            <person name="Li A."/>
        </authorList>
    </citation>
    <scope>NUCLEOTIDE SEQUENCE [LARGE SCALE GENOMIC DNA]</scope>
    <source>
        <strain evidence="2 3">JM162201</strain>
    </source>
</reference>
<dbReference type="Gene3D" id="3.40.630.30">
    <property type="match status" value="1"/>
</dbReference>
<gene>
    <name evidence="2" type="ORF">KJI95_10645</name>
</gene>
<name>A0ABS5V3F4_9GAMM</name>
<evidence type="ECO:0000313" key="2">
    <source>
        <dbReference type="EMBL" id="MBT1444982.1"/>
    </source>
</evidence>
<proteinExistence type="predicted"/>
<evidence type="ECO:0000259" key="1">
    <source>
        <dbReference type="PROSITE" id="PS51186"/>
    </source>
</evidence>
<dbReference type="InterPro" id="IPR000182">
    <property type="entry name" value="GNAT_dom"/>
</dbReference>
<organism evidence="2 3">
    <name type="scientific">Shewanella jiangmenensis</name>
    <dbReference type="NCBI Taxonomy" id="2837387"/>
    <lineage>
        <taxon>Bacteria</taxon>
        <taxon>Pseudomonadati</taxon>
        <taxon>Pseudomonadota</taxon>
        <taxon>Gammaproteobacteria</taxon>
        <taxon>Alteromonadales</taxon>
        <taxon>Shewanellaceae</taxon>
        <taxon>Shewanella</taxon>
    </lineage>
</organism>
<protein>
    <submittedName>
        <fullName evidence="2">GNAT family N-acetyltransferase</fullName>
        <ecNumber evidence="2">2.3.1.-</ecNumber>
    </submittedName>
</protein>
<accession>A0ABS5V3F4</accession>
<keyword evidence="2" id="KW-0012">Acyltransferase</keyword>
<dbReference type="EMBL" id="JAHEPS010000003">
    <property type="protein sequence ID" value="MBT1444982.1"/>
    <property type="molecule type" value="Genomic_DNA"/>
</dbReference>
<dbReference type="GO" id="GO:0016746">
    <property type="term" value="F:acyltransferase activity"/>
    <property type="evidence" value="ECO:0007669"/>
    <property type="project" value="UniProtKB-KW"/>
</dbReference>
<evidence type="ECO:0000313" key="3">
    <source>
        <dbReference type="Proteomes" id="UP001195903"/>
    </source>
</evidence>